<keyword evidence="3" id="KW-1185">Reference proteome</keyword>
<dbReference type="Proteomes" id="UP000008141">
    <property type="component" value="Unassembled WGS sequence"/>
</dbReference>
<dbReference type="eggNOG" id="ENOG502RY19">
    <property type="taxonomic scope" value="Eukaryota"/>
</dbReference>
<dbReference type="Gene3D" id="3.30.460.10">
    <property type="entry name" value="Beta Polymerase, domain 2"/>
    <property type="match status" value="1"/>
</dbReference>
<dbReference type="GO" id="GO:0043023">
    <property type="term" value="F:ribosomal large subunit binding"/>
    <property type="evidence" value="ECO:0007669"/>
    <property type="project" value="TreeGrafter"/>
</dbReference>
<dbReference type="InParanoid" id="E1Z8J3"/>
<evidence type="ECO:0000313" key="2">
    <source>
        <dbReference type="EMBL" id="EFN57620.1"/>
    </source>
</evidence>
<evidence type="ECO:0000313" key="3">
    <source>
        <dbReference type="Proteomes" id="UP000008141"/>
    </source>
</evidence>
<dbReference type="OrthoDB" id="21330at2759"/>
<reference evidence="2 3" key="1">
    <citation type="journal article" date="2010" name="Plant Cell">
        <title>The Chlorella variabilis NC64A genome reveals adaptation to photosymbiosis, coevolution with viruses, and cryptic sex.</title>
        <authorList>
            <person name="Blanc G."/>
            <person name="Duncan G."/>
            <person name="Agarkova I."/>
            <person name="Borodovsky M."/>
            <person name="Gurnon J."/>
            <person name="Kuo A."/>
            <person name="Lindquist E."/>
            <person name="Lucas S."/>
            <person name="Pangilinan J."/>
            <person name="Polle J."/>
            <person name="Salamov A."/>
            <person name="Terry A."/>
            <person name="Yamada T."/>
            <person name="Dunigan D.D."/>
            <person name="Grigoriev I.V."/>
            <person name="Claverie J.M."/>
            <person name="Van Etten J.L."/>
        </authorList>
    </citation>
    <scope>NUCLEOTIDE SEQUENCE [LARGE SCALE GENOMIC DNA]</scope>
    <source>
        <strain evidence="2 3">NC64A</strain>
    </source>
</reference>
<dbReference type="STRING" id="554065.E1Z8J3"/>
<sequence length="123" mass="13802">MAKIAWETKAGDDILVLNVAPIVYWTRYMVLCTVFSRPQLNAVLGKMEKEATEVYSRALSHSPQAGPGGWELLDYGDVVVHVMTAEQREFYDLETFYGAAEEVELPFDTSEAMSDAASWSKKM</sequence>
<dbReference type="AlphaFoldDB" id="E1Z8J3"/>
<accession>E1Z8J3</accession>
<dbReference type="GO" id="GO:0017148">
    <property type="term" value="P:negative regulation of translation"/>
    <property type="evidence" value="ECO:0007669"/>
    <property type="project" value="TreeGrafter"/>
</dbReference>
<name>E1Z8J3_CHLVA</name>
<dbReference type="NCBIfam" id="TIGR00090">
    <property type="entry name" value="rsfS_iojap_ybeB"/>
    <property type="match status" value="1"/>
</dbReference>
<protein>
    <recommendedName>
        <fullName evidence="4">Ribosome silencing factor</fullName>
    </recommendedName>
</protein>
<evidence type="ECO:0008006" key="4">
    <source>
        <dbReference type="Google" id="ProtNLM"/>
    </source>
</evidence>
<proteinExistence type="inferred from homology"/>
<dbReference type="EMBL" id="GL433839">
    <property type="protein sequence ID" value="EFN57620.1"/>
    <property type="molecule type" value="Genomic_DNA"/>
</dbReference>
<comment type="similarity">
    <text evidence="1">Belongs to the Iojap/RsfS family.</text>
</comment>
<dbReference type="RefSeq" id="XP_005849722.1">
    <property type="nucleotide sequence ID" value="XM_005849660.1"/>
</dbReference>
<organism evidence="3">
    <name type="scientific">Chlorella variabilis</name>
    <name type="common">Green alga</name>
    <dbReference type="NCBI Taxonomy" id="554065"/>
    <lineage>
        <taxon>Eukaryota</taxon>
        <taxon>Viridiplantae</taxon>
        <taxon>Chlorophyta</taxon>
        <taxon>core chlorophytes</taxon>
        <taxon>Trebouxiophyceae</taxon>
        <taxon>Chlorellales</taxon>
        <taxon>Chlorellaceae</taxon>
        <taxon>Chlorella clade</taxon>
        <taxon>Chlorella</taxon>
    </lineage>
</organism>
<dbReference type="InterPro" id="IPR004394">
    <property type="entry name" value="Iojap/RsfS/C7orf30"/>
</dbReference>
<dbReference type="Pfam" id="PF02410">
    <property type="entry name" value="RsfS"/>
    <property type="match status" value="1"/>
</dbReference>
<dbReference type="InterPro" id="IPR043519">
    <property type="entry name" value="NT_sf"/>
</dbReference>
<dbReference type="PANTHER" id="PTHR21043">
    <property type="entry name" value="IOJAP SUPERFAMILY ORTHOLOG"/>
    <property type="match status" value="1"/>
</dbReference>
<dbReference type="KEGG" id="cvr:CHLNCDRAFT_50851"/>
<evidence type="ECO:0000256" key="1">
    <source>
        <dbReference type="ARBA" id="ARBA00010574"/>
    </source>
</evidence>
<dbReference type="PANTHER" id="PTHR21043:SF2">
    <property type="entry name" value="PROTEIN IOJAP, CHLOROPLASTIC"/>
    <property type="match status" value="1"/>
</dbReference>
<dbReference type="GO" id="GO:0090071">
    <property type="term" value="P:negative regulation of ribosome biogenesis"/>
    <property type="evidence" value="ECO:0007669"/>
    <property type="project" value="TreeGrafter"/>
</dbReference>
<dbReference type="GeneID" id="17356982"/>
<gene>
    <name evidence="2" type="ORF">CHLNCDRAFT_50851</name>
</gene>
<dbReference type="SUPFAM" id="SSF81301">
    <property type="entry name" value="Nucleotidyltransferase"/>
    <property type="match status" value="1"/>
</dbReference>